<evidence type="ECO:0000313" key="2">
    <source>
        <dbReference type="Proteomes" id="UP001446871"/>
    </source>
</evidence>
<gene>
    <name evidence="1" type="ORF">PG996_008224</name>
</gene>
<reference evidence="1 2" key="1">
    <citation type="submission" date="2023-01" db="EMBL/GenBank/DDBJ databases">
        <title>Analysis of 21 Apiospora genomes using comparative genomics revels a genus with tremendous synthesis potential of carbohydrate active enzymes and secondary metabolites.</title>
        <authorList>
            <person name="Sorensen T."/>
        </authorList>
    </citation>
    <scope>NUCLEOTIDE SEQUENCE [LARGE SCALE GENOMIC DNA]</scope>
    <source>
        <strain evidence="1 2">CBS 83171</strain>
    </source>
</reference>
<accession>A0ABR1UXA8</accession>
<sequence>MQGTWGGGLRTSRSTVVTELLELVARDGLKVVPKYALITPPEGRSYWERRTDSSTAHELVRRIEEAEVGALEARLLGLPAGIVAAECRQPGCRHCYLP</sequence>
<name>A0ABR1UXA8_9PEZI</name>
<organism evidence="1 2">
    <name type="scientific">Apiospora saccharicola</name>
    <dbReference type="NCBI Taxonomy" id="335842"/>
    <lineage>
        <taxon>Eukaryota</taxon>
        <taxon>Fungi</taxon>
        <taxon>Dikarya</taxon>
        <taxon>Ascomycota</taxon>
        <taxon>Pezizomycotina</taxon>
        <taxon>Sordariomycetes</taxon>
        <taxon>Xylariomycetidae</taxon>
        <taxon>Amphisphaeriales</taxon>
        <taxon>Apiosporaceae</taxon>
        <taxon>Apiospora</taxon>
    </lineage>
</organism>
<dbReference type="EMBL" id="JAQQWM010000005">
    <property type="protein sequence ID" value="KAK8063572.1"/>
    <property type="molecule type" value="Genomic_DNA"/>
</dbReference>
<comment type="caution">
    <text evidence="1">The sequence shown here is derived from an EMBL/GenBank/DDBJ whole genome shotgun (WGS) entry which is preliminary data.</text>
</comment>
<keyword evidence="2" id="KW-1185">Reference proteome</keyword>
<dbReference type="Proteomes" id="UP001446871">
    <property type="component" value="Unassembled WGS sequence"/>
</dbReference>
<proteinExistence type="predicted"/>
<protein>
    <submittedName>
        <fullName evidence="1">Uncharacterized protein</fullName>
    </submittedName>
</protein>
<evidence type="ECO:0000313" key="1">
    <source>
        <dbReference type="EMBL" id="KAK8063572.1"/>
    </source>
</evidence>